<dbReference type="Proteomes" id="UP000484381">
    <property type="component" value="Unassembled WGS sequence"/>
</dbReference>
<keyword evidence="3" id="KW-1185">Reference proteome</keyword>
<dbReference type="RefSeq" id="WP_152759765.1">
    <property type="nucleotide sequence ID" value="NZ_WHNP01000013.1"/>
</dbReference>
<comment type="caution">
    <text evidence="2">The sequence shown here is derived from an EMBL/GenBank/DDBJ whole genome shotgun (WGS) entry which is preliminary data.</text>
</comment>
<evidence type="ECO:0000313" key="2">
    <source>
        <dbReference type="EMBL" id="MPW18404.1"/>
    </source>
</evidence>
<dbReference type="InterPro" id="IPR041916">
    <property type="entry name" value="Anti_sigma_zinc_sf"/>
</dbReference>
<name>A0A7X1TGP1_9BURK</name>
<dbReference type="Gene3D" id="1.10.10.1320">
    <property type="entry name" value="Anti-sigma factor, zinc-finger domain"/>
    <property type="match status" value="1"/>
</dbReference>
<dbReference type="AlphaFoldDB" id="A0A7X1TGP1"/>
<gene>
    <name evidence="2" type="ORF">GCT13_16150</name>
</gene>
<evidence type="ECO:0000313" key="3">
    <source>
        <dbReference type="Proteomes" id="UP000484381"/>
    </source>
</evidence>
<feature type="domain" description="Putative zinc-finger" evidence="1">
    <location>
        <begin position="3"/>
        <end position="37"/>
    </location>
</feature>
<proteinExistence type="predicted"/>
<dbReference type="EMBL" id="WHNP01000013">
    <property type="protein sequence ID" value="MPW18404.1"/>
    <property type="molecule type" value="Genomic_DNA"/>
</dbReference>
<dbReference type="Pfam" id="PF13490">
    <property type="entry name" value="zf-HC2"/>
    <property type="match status" value="1"/>
</dbReference>
<accession>A0A7X1TGP1</accession>
<evidence type="ECO:0000259" key="1">
    <source>
        <dbReference type="Pfam" id="PF13490"/>
    </source>
</evidence>
<protein>
    <submittedName>
        <fullName evidence="2">Anti-sigma factor</fullName>
    </submittedName>
</protein>
<sequence length="319" mass="34122">MDCNEARPLLDANADHELTPPQSLDVQRHIESCEACRRESEMVRAMKGAVRTAAYHRAPDELRARIMAALPPVDVAEPQWRARESDRQAEPRGRHRKGWLDWLRLPQGGGFGALAGEGGASGSGNQSGSRAGSVAGWHAGTAWRGGLALALCALVAAGIAVTLHRAGEAAPFVDQLVASHVRAQLSGHDIDVVSSDQHTVKPWFNGKLDYAPPVEDLAASGFPLAGGRLDYVGHRRVAVLTYRHAKHVIDVYVFPEDDPAAGKPGPALVRDGYALARWRDDGMMWWAVTDAAPESLTALQAALSARLHGEAPGAPYPGS</sequence>
<organism evidence="2 3">
    <name type="scientific">Paraburkholderia franconis</name>
    <dbReference type="NCBI Taxonomy" id="2654983"/>
    <lineage>
        <taxon>Bacteria</taxon>
        <taxon>Pseudomonadati</taxon>
        <taxon>Pseudomonadota</taxon>
        <taxon>Betaproteobacteria</taxon>
        <taxon>Burkholderiales</taxon>
        <taxon>Burkholderiaceae</taxon>
        <taxon>Paraburkholderia</taxon>
    </lineage>
</organism>
<reference evidence="2 3" key="1">
    <citation type="submission" date="2019-10" db="EMBL/GenBank/DDBJ databases">
        <title>Paraburkholderia sp. isolated from nodules of Mimosa pudica from Brazilian Atlantic Forest soils.</title>
        <authorList>
            <person name="Paulitsch F."/>
            <person name="Hungria M."/>
            <person name="Dall'Agnol R."/>
        </authorList>
    </citation>
    <scope>NUCLEOTIDE SEQUENCE [LARGE SCALE GENOMIC DNA]</scope>
    <source>
        <strain evidence="2 3">CNPSo 3157</strain>
    </source>
</reference>
<dbReference type="InterPro" id="IPR027383">
    <property type="entry name" value="Znf_put"/>
</dbReference>